<dbReference type="PANTHER" id="PTHR39168">
    <property type="entry name" value="TRANSCRIPTIONAL REGULATOR-RELATED"/>
    <property type="match status" value="1"/>
</dbReference>
<dbReference type="GO" id="GO:0097063">
    <property type="term" value="F:cadmium ion sensor activity"/>
    <property type="evidence" value="ECO:0007669"/>
    <property type="project" value="TreeGrafter"/>
</dbReference>
<evidence type="ECO:0000313" key="3">
    <source>
        <dbReference type="Proteomes" id="UP000540787"/>
    </source>
</evidence>
<dbReference type="InterPro" id="IPR011991">
    <property type="entry name" value="ArsR-like_HTH"/>
</dbReference>
<sequence>MRDGPNITTIAALIGDQARAQALTLLMAGRALTATELADAAGVTRQTISTHLAKLVDAGLLVVQAQGRHRYFSIADADVAALLETLMGMAFGAGTLPLHLKLGPSAPALRKARVCYDHLAGELGVVLHDRLAARGAFGFGADGMVLTTAGASLIGQLGVDIPALTRSRRPVCRTCLDWSERRHHLAGALGSALLDRFEQLGWARRVTGSRVMAFDAQGEIALRGWLDQVSPPPARPC</sequence>
<reference evidence="2 3" key="1">
    <citation type="submission" date="2020-08" db="EMBL/GenBank/DDBJ databases">
        <title>The Agave Microbiome: Exploring the role of microbial communities in plant adaptations to desert environments.</title>
        <authorList>
            <person name="Partida-Martinez L.P."/>
        </authorList>
    </citation>
    <scope>NUCLEOTIDE SEQUENCE [LARGE SCALE GENOMIC DNA]</scope>
    <source>
        <strain evidence="2 3">AT3.2</strain>
    </source>
</reference>
<keyword evidence="3" id="KW-1185">Reference proteome</keyword>
<organism evidence="2 3">
    <name type="scientific">Massilia aurea</name>
    <dbReference type="NCBI Taxonomy" id="373040"/>
    <lineage>
        <taxon>Bacteria</taxon>
        <taxon>Pseudomonadati</taxon>
        <taxon>Pseudomonadota</taxon>
        <taxon>Betaproteobacteria</taxon>
        <taxon>Burkholderiales</taxon>
        <taxon>Oxalobacteraceae</taxon>
        <taxon>Telluria group</taxon>
        <taxon>Massilia</taxon>
    </lineage>
</organism>
<comment type="caution">
    <text evidence="2">The sequence shown here is derived from an EMBL/GenBank/DDBJ whole genome shotgun (WGS) entry which is preliminary data.</text>
</comment>
<dbReference type="EMBL" id="JACHBX010000004">
    <property type="protein sequence ID" value="MBB6135611.1"/>
    <property type="molecule type" value="Genomic_DNA"/>
</dbReference>
<dbReference type="GO" id="GO:0046686">
    <property type="term" value="P:response to cadmium ion"/>
    <property type="evidence" value="ECO:0007669"/>
    <property type="project" value="TreeGrafter"/>
</dbReference>
<dbReference type="InterPro" id="IPR036390">
    <property type="entry name" value="WH_DNA-bd_sf"/>
</dbReference>
<dbReference type="CDD" id="cd00090">
    <property type="entry name" value="HTH_ARSR"/>
    <property type="match status" value="1"/>
</dbReference>
<dbReference type="PROSITE" id="PS50987">
    <property type="entry name" value="HTH_ARSR_2"/>
    <property type="match status" value="1"/>
</dbReference>
<dbReference type="Pfam" id="PF12840">
    <property type="entry name" value="HTH_20"/>
    <property type="match status" value="1"/>
</dbReference>
<keyword evidence="2" id="KW-0238">DNA-binding</keyword>
<proteinExistence type="predicted"/>
<dbReference type="InterPro" id="IPR036388">
    <property type="entry name" value="WH-like_DNA-bd_sf"/>
</dbReference>
<name>A0A7X0CFU4_9BURK</name>
<dbReference type="PANTHER" id="PTHR39168:SF1">
    <property type="entry name" value="TRANSCRIPTIONAL REGULATORY PROTEIN"/>
    <property type="match status" value="1"/>
</dbReference>
<dbReference type="Proteomes" id="UP000540787">
    <property type="component" value="Unassembled WGS sequence"/>
</dbReference>
<evidence type="ECO:0000313" key="2">
    <source>
        <dbReference type="EMBL" id="MBB6135611.1"/>
    </source>
</evidence>
<dbReference type="InterPro" id="IPR001845">
    <property type="entry name" value="HTH_ArsR_DNA-bd_dom"/>
</dbReference>
<protein>
    <submittedName>
        <fullName evidence="2">DNA-binding transcriptional ArsR family regulator</fullName>
    </submittedName>
</protein>
<evidence type="ECO:0000259" key="1">
    <source>
        <dbReference type="PROSITE" id="PS50987"/>
    </source>
</evidence>
<accession>A0A7X0CFU4</accession>
<dbReference type="GO" id="GO:0032791">
    <property type="term" value="F:lead ion binding"/>
    <property type="evidence" value="ECO:0007669"/>
    <property type="project" value="TreeGrafter"/>
</dbReference>
<dbReference type="NCBIfam" id="NF033788">
    <property type="entry name" value="HTH_metalloreg"/>
    <property type="match status" value="1"/>
</dbReference>
<dbReference type="GO" id="GO:0010288">
    <property type="term" value="P:response to lead ion"/>
    <property type="evidence" value="ECO:0007669"/>
    <property type="project" value="TreeGrafter"/>
</dbReference>
<dbReference type="AlphaFoldDB" id="A0A7X0CFU4"/>
<dbReference type="GO" id="GO:0003677">
    <property type="term" value="F:DNA binding"/>
    <property type="evidence" value="ECO:0007669"/>
    <property type="project" value="UniProtKB-KW"/>
</dbReference>
<dbReference type="GO" id="GO:0003700">
    <property type="term" value="F:DNA-binding transcription factor activity"/>
    <property type="evidence" value="ECO:0007669"/>
    <property type="project" value="InterPro"/>
</dbReference>
<feature type="domain" description="HTH arsR-type" evidence="1">
    <location>
        <begin position="1"/>
        <end position="94"/>
    </location>
</feature>
<dbReference type="SUPFAM" id="SSF46785">
    <property type="entry name" value="Winged helix' DNA-binding domain"/>
    <property type="match status" value="1"/>
</dbReference>
<dbReference type="RefSeq" id="WP_183556273.1">
    <property type="nucleotide sequence ID" value="NZ_JACHBX010000004.1"/>
</dbReference>
<gene>
    <name evidence="2" type="ORF">HD842_003778</name>
</gene>
<dbReference type="InterPro" id="IPR052543">
    <property type="entry name" value="HTH_Metal-responsive_Reg"/>
</dbReference>
<dbReference type="SMART" id="SM00418">
    <property type="entry name" value="HTH_ARSR"/>
    <property type="match status" value="1"/>
</dbReference>
<dbReference type="Gene3D" id="1.10.10.10">
    <property type="entry name" value="Winged helix-like DNA-binding domain superfamily/Winged helix DNA-binding domain"/>
    <property type="match status" value="1"/>
</dbReference>